<dbReference type="OrthoDB" id="5835829at2759"/>
<organism evidence="4 5">
    <name type="scientific">Handroanthus impetiginosus</name>
    <dbReference type="NCBI Taxonomy" id="429701"/>
    <lineage>
        <taxon>Eukaryota</taxon>
        <taxon>Viridiplantae</taxon>
        <taxon>Streptophyta</taxon>
        <taxon>Embryophyta</taxon>
        <taxon>Tracheophyta</taxon>
        <taxon>Spermatophyta</taxon>
        <taxon>Magnoliopsida</taxon>
        <taxon>eudicotyledons</taxon>
        <taxon>Gunneridae</taxon>
        <taxon>Pentapetalae</taxon>
        <taxon>asterids</taxon>
        <taxon>lamiids</taxon>
        <taxon>Lamiales</taxon>
        <taxon>Bignoniaceae</taxon>
        <taxon>Crescentiina</taxon>
        <taxon>Tabebuia alliance</taxon>
        <taxon>Handroanthus</taxon>
    </lineage>
</organism>
<proteinExistence type="inferred from homology"/>
<dbReference type="GO" id="GO:0008194">
    <property type="term" value="F:UDP-glycosyltransferase activity"/>
    <property type="evidence" value="ECO:0007669"/>
    <property type="project" value="InterPro"/>
</dbReference>
<dbReference type="EMBL" id="NKXS01005059">
    <property type="protein sequence ID" value="PIN04655.1"/>
    <property type="molecule type" value="Genomic_DNA"/>
</dbReference>
<gene>
    <name evidence="4" type="ORF">CDL12_22806</name>
</gene>
<protein>
    <submittedName>
        <fullName evidence="4">Uncharacterized protein</fullName>
    </submittedName>
</protein>
<dbReference type="Proteomes" id="UP000231279">
    <property type="component" value="Unassembled WGS sequence"/>
</dbReference>
<keyword evidence="5" id="KW-1185">Reference proteome</keyword>
<accession>A0A2G9GHI7</accession>
<dbReference type="Gene3D" id="3.40.50.2000">
    <property type="entry name" value="Glycogen Phosphorylase B"/>
    <property type="match status" value="2"/>
</dbReference>
<dbReference type="CDD" id="cd03784">
    <property type="entry name" value="GT1_Gtf-like"/>
    <property type="match status" value="1"/>
</dbReference>
<evidence type="ECO:0000313" key="5">
    <source>
        <dbReference type="Proteomes" id="UP000231279"/>
    </source>
</evidence>
<dbReference type="PANTHER" id="PTHR48045:SF21">
    <property type="entry name" value="UDP-GLYCOSYLTRANSFERASE 83A1"/>
    <property type="match status" value="1"/>
</dbReference>
<dbReference type="FunFam" id="3.40.50.2000:FF:000061">
    <property type="entry name" value="UDP-glycosyltransferase 83A1"/>
    <property type="match status" value="1"/>
</dbReference>
<dbReference type="InterPro" id="IPR002213">
    <property type="entry name" value="UDP_glucos_trans"/>
</dbReference>
<keyword evidence="2 3" id="KW-0808">Transferase</keyword>
<comment type="similarity">
    <text evidence="1 3">Belongs to the UDP-glycosyltransferase family.</text>
</comment>
<keyword evidence="3" id="KW-0328">Glycosyltransferase</keyword>
<dbReference type="Pfam" id="PF00201">
    <property type="entry name" value="UDPGT"/>
    <property type="match status" value="1"/>
</dbReference>
<dbReference type="PANTHER" id="PTHR48045">
    <property type="entry name" value="UDP-GLYCOSYLTRANSFERASE 72B1"/>
    <property type="match status" value="1"/>
</dbReference>
<dbReference type="SUPFAM" id="SSF53756">
    <property type="entry name" value="UDP-Glycosyltransferase/glycogen phosphorylase"/>
    <property type="match status" value="1"/>
</dbReference>
<sequence length="277" mass="31440">MPIMSPSDFVWYKIPTLQKLIFNIMIENNKSIKSAEWLICNSTYDLEPGAFTLAPQIVPVGPLLASHRLGDSAAPLWKEDSSCLEWLDQQPPSSVVYIAFGSSTVLTRTQFHELAMGLELANRPFLWVVRHYGGVENNDFPEGFLERVLKQGRIIGWAPQQKVLSHPSIACFISHCGWNSTVESVSNGVPILCRPYFADQFINQSYICDIWKVGLKFEEDTGGMVTSQEIKKKIDELLHDAKFKERALNLKEKIRISAREGGSSYKNLRDFISWIKE</sequence>
<dbReference type="PROSITE" id="PS00375">
    <property type="entry name" value="UDPGT"/>
    <property type="match status" value="1"/>
</dbReference>
<evidence type="ECO:0000256" key="2">
    <source>
        <dbReference type="ARBA" id="ARBA00022679"/>
    </source>
</evidence>
<reference evidence="5" key="1">
    <citation type="journal article" date="2018" name="Gigascience">
        <title>Genome assembly of the Pink Ipe (Handroanthus impetiginosus, Bignoniaceae), a highly valued, ecologically keystone Neotropical timber forest tree.</title>
        <authorList>
            <person name="Silva-Junior O.B."/>
            <person name="Grattapaglia D."/>
            <person name="Novaes E."/>
            <person name="Collevatti R.G."/>
        </authorList>
    </citation>
    <scope>NUCLEOTIDE SEQUENCE [LARGE SCALE GENOMIC DNA]</scope>
    <source>
        <strain evidence="5">cv. UFG-1</strain>
    </source>
</reference>
<evidence type="ECO:0000256" key="1">
    <source>
        <dbReference type="ARBA" id="ARBA00009995"/>
    </source>
</evidence>
<dbReference type="InterPro" id="IPR035595">
    <property type="entry name" value="UDP_glycos_trans_CS"/>
</dbReference>
<name>A0A2G9GHI7_9LAMI</name>
<evidence type="ECO:0000256" key="3">
    <source>
        <dbReference type="RuleBase" id="RU003718"/>
    </source>
</evidence>
<comment type="caution">
    <text evidence="4">The sequence shown here is derived from an EMBL/GenBank/DDBJ whole genome shotgun (WGS) entry which is preliminary data.</text>
</comment>
<dbReference type="AlphaFoldDB" id="A0A2G9GHI7"/>
<evidence type="ECO:0000313" key="4">
    <source>
        <dbReference type="EMBL" id="PIN04655.1"/>
    </source>
</evidence>